<dbReference type="Pfam" id="PF13673">
    <property type="entry name" value="Acetyltransf_10"/>
    <property type="match status" value="1"/>
</dbReference>
<dbReference type="PANTHER" id="PTHR43877">
    <property type="entry name" value="AMINOALKYLPHOSPHONATE N-ACETYLTRANSFERASE-RELATED-RELATED"/>
    <property type="match status" value="1"/>
</dbReference>
<dbReference type="InterPro" id="IPR000182">
    <property type="entry name" value="GNAT_dom"/>
</dbReference>
<evidence type="ECO:0000313" key="3">
    <source>
        <dbReference type="EMBL" id="VEF07920.1"/>
    </source>
</evidence>
<keyword evidence="1 3" id="KW-0808">Transferase</keyword>
<dbReference type="RefSeq" id="WP_043029466.1">
    <property type="nucleotide sequence ID" value="NZ_CP065056.1"/>
</dbReference>
<sequence length="143" mass="16513">MIRVIVGNQPFQRAASLYIRYQVFVLERQIDRQDEFDDFDSDDRLYAVLYDGDQPVSTARFLPTATDQARLTRVATLSQYRGKGYAAQVIEALEQYAREQAYKRLVIHSEISAQSFYEGLGYQAFGEPYDEDGEPCQSVEKYL</sequence>
<dbReference type="STRING" id="1051072.SeseC_00691"/>
<dbReference type="InterPro" id="IPR016181">
    <property type="entry name" value="Acyl_CoA_acyltransferase"/>
</dbReference>
<reference evidence="3 4" key="1">
    <citation type="submission" date="2018-12" db="EMBL/GenBank/DDBJ databases">
        <authorList>
            <consortium name="Pathogen Informatics"/>
        </authorList>
    </citation>
    <scope>NUCLEOTIDE SEQUENCE [LARGE SCALE GENOMIC DNA]</scope>
    <source>
        <strain evidence="3 4">NCTC6180</strain>
    </source>
</reference>
<dbReference type="EMBL" id="LR134317">
    <property type="protein sequence ID" value="VEF07920.1"/>
    <property type="molecule type" value="Genomic_DNA"/>
</dbReference>
<evidence type="ECO:0000256" key="1">
    <source>
        <dbReference type="ARBA" id="ARBA00022679"/>
    </source>
</evidence>
<organism evidence="3 4">
    <name type="scientific">Streptococcus equi subsp. zooepidemicus</name>
    <dbReference type="NCBI Taxonomy" id="40041"/>
    <lineage>
        <taxon>Bacteria</taxon>
        <taxon>Bacillati</taxon>
        <taxon>Bacillota</taxon>
        <taxon>Bacilli</taxon>
        <taxon>Lactobacillales</taxon>
        <taxon>Streptococcaceae</taxon>
        <taxon>Streptococcus</taxon>
    </lineage>
</organism>
<gene>
    <name evidence="3" type="ORF">NCTC6180_01300</name>
</gene>
<dbReference type="SUPFAM" id="SSF55729">
    <property type="entry name" value="Acyl-CoA N-acyltransferases (Nat)"/>
    <property type="match status" value="1"/>
</dbReference>
<name>A0A2X3SM11_STRSZ</name>
<dbReference type="GO" id="GO:0016747">
    <property type="term" value="F:acyltransferase activity, transferring groups other than amino-acyl groups"/>
    <property type="evidence" value="ECO:0007669"/>
    <property type="project" value="InterPro"/>
</dbReference>
<dbReference type="Gene3D" id="3.40.630.30">
    <property type="match status" value="1"/>
</dbReference>
<protein>
    <submittedName>
        <fullName evidence="3">Acetyltransferase (GNAT) family protein</fullName>
    </submittedName>
</protein>
<accession>A0A2X3SM11</accession>
<dbReference type="PROSITE" id="PS51186">
    <property type="entry name" value="GNAT"/>
    <property type="match status" value="1"/>
</dbReference>
<evidence type="ECO:0000256" key="2">
    <source>
        <dbReference type="ARBA" id="ARBA00023315"/>
    </source>
</evidence>
<dbReference type="CDD" id="cd04301">
    <property type="entry name" value="NAT_SF"/>
    <property type="match status" value="1"/>
</dbReference>
<dbReference type="InterPro" id="IPR050832">
    <property type="entry name" value="Bact_Acetyltransf"/>
</dbReference>
<dbReference type="Proteomes" id="UP000269903">
    <property type="component" value="Chromosome"/>
</dbReference>
<evidence type="ECO:0000313" key="4">
    <source>
        <dbReference type="Proteomes" id="UP000269903"/>
    </source>
</evidence>
<proteinExistence type="predicted"/>
<keyword evidence="2" id="KW-0012">Acyltransferase</keyword>
<dbReference type="AlphaFoldDB" id="A0A2X3SM11"/>